<proteinExistence type="predicted"/>
<gene>
    <name evidence="2" type="ORF">AAHA92_04015</name>
</gene>
<name>A0ABD1I134_SALDI</name>
<dbReference type="Gene3D" id="1.20.5.4130">
    <property type="match status" value="1"/>
</dbReference>
<evidence type="ECO:0000313" key="2">
    <source>
        <dbReference type="EMBL" id="KAL1561294.1"/>
    </source>
</evidence>
<feature type="region of interest" description="Disordered" evidence="1">
    <location>
        <begin position="206"/>
        <end position="245"/>
    </location>
</feature>
<keyword evidence="3" id="KW-1185">Reference proteome</keyword>
<dbReference type="EMBL" id="JBEAFC010000003">
    <property type="protein sequence ID" value="KAL1561294.1"/>
    <property type="molecule type" value="Genomic_DNA"/>
</dbReference>
<protein>
    <submittedName>
        <fullName evidence="2">Uncharacterized protein</fullName>
    </submittedName>
</protein>
<dbReference type="AlphaFoldDB" id="A0ABD1I134"/>
<organism evidence="2 3">
    <name type="scientific">Salvia divinorum</name>
    <name type="common">Maria pastora</name>
    <name type="synonym">Diviner's sage</name>
    <dbReference type="NCBI Taxonomy" id="28513"/>
    <lineage>
        <taxon>Eukaryota</taxon>
        <taxon>Viridiplantae</taxon>
        <taxon>Streptophyta</taxon>
        <taxon>Embryophyta</taxon>
        <taxon>Tracheophyta</taxon>
        <taxon>Spermatophyta</taxon>
        <taxon>Magnoliopsida</taxon>
        <taxon>eudicotyledons</taxon>
        <taxon>Gunneridae</taxon>
        <taxon>Pentapetalae</taxon>
        <taxon>asterids</taxon>
        <taxon>lamiids</taxon>
        <taxon>Lamiales</taxon>
        <taxon>Lamiaceae</taxon>
        <taxon>Nepetoideae</taxon>
        <taxon>Mentheae</taxon>
        <taxon>Salviinae</taxon>
        <taxon>Salvia</taxon>
        <taxon>Salvia subgen. Calosphace</taxon>
    </lineage>
</organism>
<reference evidence="2 3" key="1">
    <citation type="submission" date="2024-06" db="EMBL/GenBank/DDBJ databases">
        <title>A chromosome level genome sequence of Diviner's sage (Salvia divinorum).</title>
        <authorList>
            <person name="Ford S.A."/>
            <person name="Ro D.-K."/>
            <person name="Ness R.W."/>
            <person name="Phillips M.A."/>
        </authorList>
    </citation>
    <scope>NUCLEOTIDE SEQUENCE [LARGE SCALE GENOMIC DNA]</scope>
    <source>
        <strain evidence="2">SAF-2024a</strain>
        <tissue evidence="2">Leaf</tissue>
    </source>
</reference>
<accession>A0ABD1I134</accession>
<evidence type="ECO:0000313" key="3">
    <source>
        <dbReference type="Proteomes" id="UP001567538"/>
    </source>
</evidence>
<dbReference type="Proteomes" id="UP001567538">
    <property type="component" value="Unassembled WGS sequence"/>
</dbReference>
<sequence>MAYNLQPLITVLEGILDPDQTRWIVHENNPQFQSILDKATSLQQLLDKSSLTELDSQIREVAHRAEDIIESRMVHQMISGYNSAIFTFTTPDLQQVILDLDSLMEQAEKLVEMEDNKMLPEVDSAMEQLKLVEMEDKKMPSSSSSSSKSAVVVGIDGDLMQLKDRLTSMEKKLEIVPIVGSHVRREELGMRTVALKYLGRVFQSQKLNQNGGTSKKKVEDDSSSDSSDDDDSHRPLNYKTPLVTQ</sequence>
<feature type="compositionally biased region" description="Acidic residues" evidence="1">
    <location>
        <begin position="221"/>
        <end position="230"/>
    </location>
</feature>
<comment type="caution">
    <text evidence="2">The sequence shown here is derived from an EMBL/GenBank/DDBJ whole genome shotgun (WGS) entry which is preliminary data.</text>
</comment>
<evidence type="ECO:0000256" key="1">
    <source>
        <dbReference type="SAM" id="MobiDB-lite"/>
    </source>
</evidence>